<evidence type="ECO:0000313" key="5">
    <source>
        <dbReference type="Proteomes" id="UP001165082"/>
    </source>
</evidence>
<evidence type="ECO:0000256" key="2">
    <source>
        <dbReference type="SAM" id="MobiDB-lite"/>
    </source>
</evidence>
<dbReference type="InterPro" id="IPR002048">
    <property type="entry name" value="EF_hand_dom"/>
</dbReference>
<comment type="caution">
    <text evidence="4">The sequence shown here is derived from an EMBL/GenBank/DDBJ whole genome shotgun (WGS) entry which is preliminary data.</text>
</comment>
<keyword evidence="5" id="KW-1185">Reference proteome</keyword>
<dbReference type="CDD" id="cd00051">
    <property type="entry name" value="EFh"/>
    <property type="match status" value="1"/>
</dbReference>
<evidence type="ECO:0000313" key="4">
    <source>
        <dbReference type="EMBL" id="GMH77258.1"/>
    </source>
</evidence>
<dbReference type="EMBL" id="BRXZ01001719">
    <property type="protein sequence ID" value="GMH77258.1"/>
    <property type="molecule type" value="Genomic_DNA"/>
</dbReference>
<feature type="region of interest" description="Disordered" evidence="2">
    <location>
        <begin position="1"/>
        <end position="35"/>
    </location>
</feature>
<evidence type="ECO:0000259" key="3">
    <source>
        <dbReference type="PROSITE" id="PS50222"/>
    </source>
</evidence>
<dbReference type="InterPro" id="IPR018247">
    <property type="entry name" value="EF_Hand_1_Ca_BS"/>
</dbReference>
<keyword evidence="1" id="KW-0106">Calcium</keyword>
<dbReference type="SMART" id="SM00054">
    <property type="entry name" value="EFh"/>
    <property type="match status" value="2"/>
</dbReference>
<reference evidence="4" key="1">
    <citation type="submission" date="2022-07" db="EMBL/GenBank/DDBJ databases">
        <title>Genome analysis of Parmales, a sister group of diatoms, reveals the evolutionary specialization of diatoms from phago-mixotrophs to photoautotrophs.</title>
        <authorList>
            <person name="Ban H."/>
            <person name="Sato S."/>
            <person name="Yoshikawa S."/>
            <person name="Kazumasa Y."/>
            <person name="Nakamura Y."/>
            <person name="Ichinomiya M."/>
            <person name="Saitoh K."/>
            <person name="Sato N."/>
            <person name="Blanc-Mathieu R."/>
            <person name="Endo H."/>
            <person name="Kuwata A."/>
            <person name="Ogata H."/>
        </authorList>
    </citation>
    <scope>NUCLEOTIDE SEQUENCE</scope>
</reference>
<dbReference type="PROSITE" id="PS00018">
    <property type="entry name" value="EF_HAND_1"/>
    <property type="match status" value="3"/>
</dbReference>
<name>A0A9W7AYC4_9STRA</name>
<dbReference type="Pfam" id="PF13202">
    <property type="entry name" value="EF-hand_5"/>
    <property type="match status" value="1"/>
</dbReference>
<dbReference type="SUPFAM" id="SSF47473">
    <property type="entry name" value="EF-hand"/>
    <property type="match status" value="1"/>
</dbReference>
<protein>
    <recommendedName>
        <fullName evidence="3">EF-hand domain-containing protein</fullName>
    </recommendedName>
</protein>
<dbReference type="Gene3D" id="1.10.238.10">
    <property type="entry name" value="EF-hand"/>
    <property type="match status" value="1"/>
</dbReference>
<evidence type="ECO:0000256" key="1">
    <source>
        <dbReference type="ARBA" id="ARBA00022837"/>
    </source>
</evidence>
<dbReference type="GO" id="GO:0005509">
    <property type="term" value="F:calcium ion binding"/>
    <property type="evidence" value="ECO:0007669"/>
    <property type="project" value="InterPro"/>
</dbReference>
<organism evidence="4 5">
    <name type="scientific">Triparma retinervis</name>
    <dbReference type="NCBI Taxonomy" id="2557542"/>
    <lineage>
        <taxon>Eukaryota</taxon>
        <taxon>Sar</taxon>
        <taxon>Stramenopiles</taxon>
        <taxon>Ochrophyta</taxon>
        <taxon>Bolidophyceae</taxon>
        <taxon>Parmales</taxon>
        <taxon>Triparmaceae</taxon>
        <taxon>Triparma</taxon>
    </lineage>
</organism>
<feature type="domain" description="EF-hand" evidence="3">
    <location>
        <begin position="265"/>
        <end position="295"/>
    </location>
</feature>
<feature type="compositionally biased region" description="Polar residues" evidence="2">
    <location>
        <begin position="1"/>
        <end position="10"/>
    </location>
</feature>
<dbReference type="OrthoDB" id="416789at2759"/>
<dbReference type="AlphaFoldDB" id="A0A9W7AYC4"/>
<feature type="domain" description="EF-hand" evidence="3">
    <location>
        <begin position="300"/>
        <end position="335"/>
    </location>
</feature>
<accession>A0A9W7AYC4</accession>
<proteinExistence type="predicted"/>
<gene>
    <name evidence="4" type="ORF">TrRE_jg7664</name>
</gene>
<dbReference type="InterPro" id="IPR011992">
    <property type="entry name" value="EF-hand-dom_pair"/>
</dbReference>
<dbReference type="Proteomes" id="UP001165082">
    <property type="component" value="Unassembled WGS sequence"/>
</dbReference>
<dbReference type="PROSITE" id="PS50222">
    <property type="entry name" value="EF_HAND_2"/>
    <property type="match status" value="2"/>
</dbReference>
<sequence length="416" mass="47393">MPSTIGSSGSLAFKDPTAPTRPKDSRPLWKIQEARRRKKVREKMVEGLTPEDFNTASIKGRLLGEKRAKAPDMKKIMHLHHTPRDKEGHKVEVLESHKMVAGNIIQTADQGTVDNSVSLNELQVFLEGTFYAGFMKWLTGVEDGDASRFHSLDDDGNHSIEVEELSVAVADYYSGHLKGVGWEEVVKFAEKSLEEMERRKKMRRMTIAKQKRMSMRKAKEKKAREDHRKKIAAEKLVSTDHDKLEKIRHRLLAASYSSTTWGMNFELMFARFDRDQNGELDLEELHTLVRKVLHVPPTVITDVELGALFSFLDNDGGGSIDQAELIGFIKKGDEATMGVDLLPSHLKYMGPKRTEHEELCALINFKTKEEKEREEKEEQPLPGEVPWCNSIISNRTENKDNKGMCRHTGYIPLSKR</sequence>